<keyword evidence="3" id="KW-1185">Reference proteome</keyword>
<comment type="caution">
    <text evidence="2">The sequence shown here is derived from an EMBL/GenBank/DDBJ whole genome shotgun (WGS) entry which is preliminary data.</text>
</comment>
<proteinExistence type="predicted"/>
<name>A0A6A3VQ75_9STRA</name>
<reference evidence="2 3" key="1">
    <citation type="submission" date="2018-08" db="EMBL/GenBank/DDBJ databases">
        <title>Genomic investigation of the strawberry pathogen Phytophthora fragariae indicates pathogenicity is determined by transcriptional variation in three key races.</title>
        <authorList>
            <person name="Adams T.M."/>
            <person name="Armitage A.D."/>
            <person name="Sobczyk M.K."/>
            <person name="Bates H.J."/>
            <person name="Dunwell J.M."/>
            <person name="Nellist C.F."/>
            <person name="Harrison R.J."/>
        </authorList>
    </citation>
    <scope>NUCLEOTIDE SEQUENCE [LARGE SCALE GENOMIC DNA]</scope>
    <source>
        <strain evidence="2 3">NOV-27</strain>
    </source>
</reference>
<feature type="compositionally biased region" description="Basic and acidic residues" evidence="1">
    <location>
        <begin position="19"/>
        <end position="39"/>
    </location>
</feature>
<gene>
    <name evidence="2" type="ORF">PF005_g27159</name>
</gene>
<dbReference type="Proteomes" id="UP000433483">
    <property type="component" value="Unassembled WGS sequence"/>
</dbReference>
<feature type="region of interest" description="Disordered" evidence="1">
    <location>
        <begin position="1"/>
        <end position="39"/>
    </location>
</feature>
<evidence type="ECO:0000313" key="3">
    <source>
        <dbReference type="Proteomes" id="UP000433483"/>
    </source>
</evidence>
<organism evidence="2 3">
    <name type="scientific">Phytophthora fragariae</name>
    <dbReference type="NCBI Taxonomy" id="53985"/>
    <lineage>
        <taxon>Eukaryota</taxon>
        <taxon>Sar</taxon>
        <taxon>Stramenopiles</taxon>
        <taxon>Oomycota</taxon>
        <taxon>Peronosporomycetes</taxon>
        <taxon>Peronosporales</taxon>
        <taxon>Peronosporaceae</taxon>
        <taxon>Phytophthora</taxon>
    </lineage>
</organism>
<dbReference type="EMBL" id="QXGB01003329">
    <property type="protein sequence ID" value="KAE9171395.1"/>
    <property type="molecule type" value="Genomic_DNA"/>
</dbReference>
<evidence type="ECO:0000313" key="2">
    <source>
        <dbReference type="EMBL" id="KAE9171395.1"/>
    </source>
</evidence>
<sequence>MASRFRMDQAKTVRSPQMHNERMPAIEIDKSKINDKSLP</sequence>
<protein>
    <submittedName>
        <fullName evidence="2">Uncharacterized protein</fullName>
    </submittedName>
</protein>
<dbReference type="AlphaFoldDB" id="A0A6A3VQ75"/>
<feature type="compositionally biased region" description="Basic and acidic residues" evidence="1">
    <location>
        <begin position="1"/>
        <end position="11"/>
    </location>
</feature>
<dbReference type="OrthoDB" id="107791at2759"/>
<accession>A0A6A3VQ75</accession>
<evidence type="ECO:0000256" key="1">
    <source>
        <dbReference type="SAM" id="MobiDB-lite"/>
    </source>
</evidence>